<dbReference type="AlphaFoldDB" id="A0A6C0BYK0"/>
<organism evidence="2">
    <name type="scientific">viral metagenome</name>
    <dbReference type="NCBI Taxonomy" id="1070528"/>
    <lineage>
        <taxon>unclassified sequences</taxon>
        <taxon>metagenomes</taxon>
        <taxon>organismal metagenomes</taxon>
    </lineage>
</organism>
<evidence type="ECO:0000313" key="2">
    <source>
        <dbReference type="EMBL" id="QHS96901.1"/>
    </source>
</evidence>
<protein>
    <submittedName>
        <fullName evidence="2">Uncharacterized protein</fullName>
    </submittedName>
</protein>
<dbReference type="EMBL" id="MN739281">
    <property type="protein sequence ID" value="QHS96901.1"/>
    <property type="molecule type" value="Genomic_DNA"/>
</dbReference>
<accession>A0A6C0BYK0</accession>
<reference evidence="2" key="1">
    <citation type="journal article" date="2020" name="Nature">
        <title>Giant virus diversity and host interactions through global metagenomics.</title>
        <authorList>
            <person name="Schulz F."/>
            <person name="Roux S."/>
            <person name="Paez-Espino D."/>
            <person name="Jungbluth S."/>
            <person name="Walsh D.A."/>
            <person name="Denef V.J."/>
            <person name="McMahon K.D."/>
            <person name="Konstantinidis K.T."/>
            <person name="Eloe-Fadrosh E.A."/>
            <person name="Kyrpides N.C."/>
            <person name="Woyke T."/>
        </authorList>
    </citation>
    <scope>NUCLEOTIDE SEQUENCE</scope>
    <source>
        <strain evidence="2">GVMAG-M-3300020166-5</strain>
    </source>
</reference>
<feature type="compositionally biased region" description="Basic and acidic residues" evidence="1">
    <location>
        <begin position="150"/>
        <end position="159"/>
    </location>
</feature>
<evidence type="ECO:0000256" key="1">
    <source>
        <dbReference type="SAM" id="MobiDB-lite"/>
    </source>
</evidence>
<name>A0A6C0BYK0_9ZZZZ</name>
<sequence>MTNIVIVHKNSSLTTYNVKKICRDDLYKKCNFRKKDGFSNRTTWKVKLGDTQHSIELWARDFGNANTENKYDFPPPCDNALYFGDCCLIKTDGDDIVDLDVPLWNTIYEKLFGGFDDLDDNESESDDELEEVPKHLKTKDGYLKDDFVVDTESDKKYSENDSENDSENGSCEEEVGESDSSDDSDNSELGEEFYEYSTDED</sequence>
<feature type="compositionally biased region" description="Acidic residues" evidence="1">
    <location>
        <begin position="160"/>
        <end position="201"/>
    </location>
</feature>
<proteinExistence type="predicted"/>
<feature type="region of interest" description="Disordered" evidence="1">
    <location>
        <begin position="150"/>
        <end position="201"/>
    </location>
</feature>